<feature type="transmembrane region" description="Helical" evidence="1">
    <location>
        <begin position="207"/>
        <end position="225"/>
    </location>
</feature>
<organism evidence="2 3">
    <name type="scientific">Metabacillus lacus</name>
    <dbReference type="NCBI Taxonomy" id="1983721"/>
    <lineage>
        <taxon>Bacteria</taxon>
        <taxon>Bacillati</taxon>
        <taxon>Bacillota</taxon>
        <taxon>Bacilli</taxon>
        <taxon>Bacillales</taxon>
        <taxon>Bacillaceae</taxon>
        <taxon>Metabacillus</taxon>
    </lineage>
</organism>
<protein>
    <submittedName>
        <fullName evidence="2">Transporter</fullName>
    </submittedName>
</protein>
<sequence length="234" mass="25080">MYKCPFLINIKIREGVAPDMDVLLTAIIAFVSTNIDDIFVLMALFSQLDKKSLSLKQIVAGQYAGIVFLTLVSALAAWGLFFVPVPWIGLLGLVPLYIGIKGLLQLRKHASESEPEEIGVLVAGEDPALFKGASSTVIASFPVIKVAAITIGNGGDNIAIYIPLFANSGLSGGLIITAVFMLLVGVWCYLGFQLVKNPIIAKGIKAGGNKLIPFVFIVLGLYIIMESETYSLFL</sequence>
<feature type="transmembrane region" description="Helical" evidence="1">
    <location>
        <begin position="58"/>
        <end position="81"/>
    </location>
</feature>
<keyword evidence="1" id="KW-0812">Transmembrane</keyword>
<name>A0A7X2IWT2_9BACI</name>
<gene>
    <name evidence="2" type="ORF">GJU40_03415</name>
</gene>
<comment type="caution">
    <text evidence="2">The sequence shown here is derived from an EMBL/GenBank/DDBJ whole genome shotgun (WGS) entry which is preliminary data.</text>
</comment>
<keyword evidence="1" id="KW-1133">Transmembrane helix</keyword>
<dbReference type="AlphaFoldDB" id="A0A7X2IWT2"/>
<evidence type="ECO:0000313" key="2">
    <source>
        <dbReference type="EMBL" id="MRX71220.1"/>
    </source>
</evidence>
<dbReference type="Pfam" id="PF03596">
    <property type="entry name" value="Cad"/>
    <property type="match status" value="1"/>
</dbReference>
<accession>A0A7X2IWT2</accession>
<evidence type="ECO:0000256" key="1">
    <source>
        <dbReference type="SAM" id="Phobius"/>
    </source>
</evidence>
<dbReference type="OrthoDB" id="7995400at2"/>
<dbReference type="RefSeq" id="WP_154306353.1">
    <property type="nucleotide sequence ID" value="NZ_WKKI01000003.1"/>
</dbReference>
<dbReference type="InterPro" id="IPR004676">
    <property type="entry name" value="Cd-R_transporter"/>
</dbReference>
<feature type="transmembrane region" description="Helical" evidence="1">
    <location>
        <begin position="22"/>
        <end position="46"/>
    </location>
</feature>
<reference evidence="2 3" key="1">
    <citation type="submission" date="2019-11" db="EMBL/GenBank/DDBJ databases">
        <title>Bacillus lacus genome.</title>
        <authorList>
            <person name="Allen C.J."/>
            <person name="Newman J.D."/>
        </authorList>
    </citation>
    <scope>NUCLEOTIDE SEQUENCE [LARGE SCALE GENOMIC DNA]</scope>
    <source>
        <strain evidence="2 3">KCTC 33946</strain>
    </source>
</reference>
<keyword evidence="3" id="KW-1185">Reference proteome</keyword>
<evidence type="ECO:0000313" key="3">
    <source>
        <dbReference type="Proteomes" id="UP000448867"/>
    </source>
</evidence>
<dbReference type="EMBL" id="WKKI01000003">
    <property type="protein sequence ID" value="MRX71220.1"/>
    <property type="molecule type" value="Genomic_DNA"/>
</dbReference>
<dbReference type="Proteomes" id="UP000448867">
    <property type="component" value="Unassembled WGS sequence"/>
</dbReference>
<feature type="transmembrane region" description="Helical" evidence="1">
    <location>
        <begin position="172"/>
        <end position="195"/>
    </location>
</feature>
<proteinExistence type="predicted"/>
<keyword evidence="1" id="KW-0472">Membrane</keyword>